<feature type="compositionally biased region" description="Polar residues" evidence="2">
    <location>
        <begin position="220"/>
        <end position="230"/>
    </location>
</feature>
<dbReference type="Proteomes" id="UP000198211">
    <property type="component" value="Unassembled WGS sequence"/>
</dbReference>
<organism evidence="3 4">
    <name type="scientific">Phytophthora megakarya</name>
    <dbReference type="NCBI Taxonomy" id="4795"/>
    <lineage>
        <taxon>Eukaryota</taxon>
        <taxon>Sar</taxon>
        <taxon>Stramenopiles</taxon>
        <taxon>Oomycota</taxon>
        <taxon>Peronosporomycetes</taxon>
        <taxon>Peronosporales</taxon>
        <taxon>Peronosporaceae</taxon>
        <taxon>Phytophthora</taxon>
    </lineage>
</organism>
<evidence type="ECO:0000313" key="4">
    <source>
        <dbReference type="Proteomes" id="UP000198211"/>
    </source>
</evidence>
<reference evidence="4" key="1">
    <citation type="submission" date="2017-03" db="EMBL/GenBank/DDBJ databases">
        <title>Phytopthora megakarya and P. palmivora, two closely related causual agents of cacao black pod achieved similar genome size and gene model numbers by different mechanisms.</title>
        <authorList>
            <person name="Ali S."/>
            <person name="Shao J."/>
            <person name="Larry D.J."/>
            <person name="Kronmiller B."/>
            <person name="Shen D."/>
            <person name="Strem M.D."/>
            <person name="Melnick R.L."/>
            <person name="Guiltinan M.J."/>
            <person name="Tyler B.M."/>
            <person name="Meinhardt L.W."/>
            <person name="Bailey B.A."/>
        </authorList>
    </citation>
    <scope>NUCLEOTIDE SEQUENCE [LARGE SCALE GENOMIC DNA]</scope>
    <source>
        <strain evidence="4">zdho120</strain>
    </source>
</reference>
<feature type="compositionally biased region" description="Basic and acidic residues" evidence="2">
    <location>
        <begin position="260"/>
        <end position="269"/>
    </location>
</feature>
<protein>
    <submittedName>
        <fullName evidence="3">Uncharacterized protein</fullName>
    </submittedName>
</protein>
<feature type="compositionally biased region" description="Basic and acidic residues" evidence="2">
    <location>
        <begin position="204"/>
        <end position="213"/>
    </location>
</feature>
<evidence type="ECO:0000256" key="2">
    <source>
        <dbReference type="SAM" id="MobiDB-lite"/>
    </source>
</evidence>
<proteinExistence type="predicted"/>
<keyword evidence="4" id="KW-1185">Reference proteome</keyword>
<dbReference type="EMBL" id="NBNE01001349">
    <property type="protein sequence ID" value="OWZ14388.1"/>
    <property type="molecule type" value="Genomic_DNA"/>
</dbReference>
<name>A0A225WAY0_9STRA</name>
<feature type="region of interest" description="Disordered" evidence="2">
    <location>
        <begin position="192"/>
        <end position="269"/>
    </location>
</feature>
<gene>
    <name evidence="3" type="ORF">PHMEG_00012148</name>
</gene>
<dbReference type="AlphaFoldDB" id="A0A225WAY0"/>
<comment type="caution">
    <text evidence="3">The sequence shown here is derived from an EMBL/GenBank/DDBJ whole genome shotgun (WGS) entry which is preliminary data.</text>
</comment>
<evidence type="ECO:0000313" key="3">
    <source>
        <dbReference type="EMBL" id="OWZ14388.1"/>
    </source>
</evidence>
<accession>A0A225WAY0</accession>
<keyword evidence="1" id="KW-0175">Coiled coil</keyword>
<feature type="coiled-coil region" evidence="1">
    <location>
        <begin position="106"/>
        <end position="133"/>
    </location>
</feature>
<evidence type="ECO:0000256" key="1">
    <source>
        <dbReference type="SAM" id="Coils"/>
    </source>
</evidence>
<sequence length="348" mass="40090">MLNSLMVRREFASTLSHYRPDRLAQTVFATTTFLKRHLDKFRHLHAQVEAKHRTAVQVMLDSQTETVRVKADYATLHEFYWGEARRLQMLLDAADHRRHDHLRGVMAEHDLEKRALQEEISELRSRVDSLFLTSRGRRGTRCLEVPRLMNFLNRKQTRINDNWGRLQSLFERFRDYAFIAVTAVDDPFAQSVPFTTLPEDDSDGETKDDRGDQGGHIQGGDNTINLTQPGSDCPLKKQSQHESVLKVPESPQLRPTGWKPTKDGSRSPSDRLMFSEAHVRDTMKNQPVIWDTLRPDVNGLMQAEISYQGAIAMLSEDIMVHNLFPPAALAAILTNRMFWNRLDESLWS</sequence>